<name>A0A6A4GIT5_9AGAR</name>
<reference evidence="1" key="1">
    <citation type="journal article" date="2019" name="Environ. Microbiol.">
        <title>Fungal ecological strategies reflected in gene transcription - a case study of two litter decomposers.</title>
        <authorList>
            <person name="Barbi F."/>
            <person name="Kohler A."/>
            <person name="Barry K."/>
            <person name="Baskaran P."/>
            <person name="Daum C."/>
            <person name="Fauchery L."/>
            <person name="Ihrmark K."/>
            <person name="Kuo A."/>
            <person name="LaButti K."/>
            <person name="Lipzen A."/>
            <person name="Morin E."/>
            <person name="Grigoriev I.V."/>
            <person name="Henrissat B."/>
            <person name="Lindahl B."/>
            <person name="Martin F."/>
        </authorList>
    </citation>
    <scope>NUCLEOTIDE SEQUENCE</scope>
    <source>
        <strain evidence="1">JB14</strain>
    </source>
</reference>
<feature type="non-terminal residue" evidence="1">
    <location>
        <position position="1"/>
    </location>
</feature>
<evidence type="ECO:0000313" key="1">
    <source>
        <dbReference type="EMBL" id="KAE9385592.1"/>
    </source>
</evidence>
<dbReference type="Proteomes" id="UP000799118">
    <property type="component" value="Unassembled WGS sequence"/>
</dbReference>
<gene>
    <name evidence="1" type="ORF">BT96DRAFT_791764</name>
</gene>
<feature type="non-terminal residue" evidence="1">
    <location>
        <position position="333"/>
    </location>
</feature>
<sequence length="333" mass="38269">ICRLTGKTGLFNTDHSQWFPRDRTELFHQAVAWRDAQTVKERKNLFNKYGVRWTSFWLLDYWDPTRQLVINSMHCILEGLVQYQCRQVLRLDASKRQVNSDGIKYAFDWQWSPYEAELAPVHIEMNSKHIPQVAKVQDTLCWAIEGDRSSSLDQMWTCLEGQVLSALQFVAWSLELPLSLENIDLGITSLYVERGKRNSKKKNCDTIRFPAGKVAPQKKHFIALLLDWRLKQPHDSSDFIAKTGDEQTLNWIQRVIRDTIRPAWVDSVPKNFGEKSAGSVKAAEWRTLSSLHLPIALVIRWGDADGSAPPEDDSEAGYLLKVLDHTMALFQAT</sequence>
<proteinExistence type="predicted"/>
<keyword evidence="2" id="KW-1185">Reference proteome</keyword>
<evidence type="ECO:0000313" key="2">
    <source>
        <dbReference type="Proteomes" id="UP000799118"/>
    </source>
</evidence>
<dbReference type="EMBL" id="ML769966">
    <property type="protein sequence ID" value="KAE9385592.1"/>
    <property type="molecule type" value="Genomic_DNA"/>
</dbReference>
<dbReference type="OrthoDB" id="3234349at2759"/>
<organism evidence="1 2">
    <name type="scientific">Gymnopus androsaceus JB14</name>
    <dbReference type="NCBI Taxonomy" id="1447944"/>
    <lineage>
        <taxon>Eukaryota</taxon>
        <taxon>Fungi</taxon>
        <taxon>Dikarya</taxon>
        <taxon>Basidiomycota</taxon>
        <taxon>Agaricomycotina</taxon>
        <taxon>Agaricomycetes</taxon>
        <taxon>Agaricomycetidae</taxon>
        <taxon>Agaricales</taxon>
        <taxon>Marasmiineae</taxon>
        <taxon>Omphalotaceae</taxon>
        <taxon>Gymnopus</taxon>
    </lineage>
</organism>
<dbReference type="AlphaFoldDB" id="A0A6A4GIT5"/>
<accession>A0A6A4GIT5</accession>
<protein>
    <submittedName>
        <fullName evidence="1">Uncharacterized protein</fullName>
    </submittedName>
</protein>